<dbReference type="HOGENOM" id="CLU_1264539_0_0_2"/>
<dbReference type="Proteomes" id="UP000000390">
    <property type="component" value="Chromosome"/>
</dbReference>
<proteinExistence type="predicted"/>
<evidence type="ECO:0000313" key="2">
    <source>
        <dbReference type="EMBL" id="ELY40213.1"/>
    </source>
</evidence>
<dbReference type="PATRIC" id="fig|795797.18.peg.1110"/>
<evidence type="ECO:0000313" key="3">
    <source>
        <dbReference type="Proteomes" id="UP000000390"/>
    </source>
</evidence>
<reference evidence="1 3" key="1">
    <citation type="journal article" date="2010" name="J. Bacteriol.">
        <title>Complete genome sequence of Halalkalicoccus jeotgali B3(T), an extremely halophilic archaeon.</title>
        <authorList>
            <person name="Roh S.W."/>
            <person name="Nam Y.D."/>
            <person name="Nam S.H."/>
            <person name="Choi S.H."/>
            <person name="Park H.S."/>
            <person name="Bae J.W."/>
        </authorList>
    </citation>
    <scope>NUCLEOTIDE SEQUENCE [LARGE SCALE GENOMIC DNA]</scope>
    <source>
        <strain evidence="1">B3</strain>
        <strain evidence="3">DSM 18796 / CECT 7217 / JCM 14584 / KCTC 4019 / B3</strain>
    </source>
</reference>
<reference evidence="2 4" key="2">
    <citation type="journal article" date="2014" name="PLoS Genet.">
        <title>Phylogenetically driven sequencing of extremely halophilic archaea reveals strategies for static and dynamic osmo-response.</title>
        <authorList>
            <person name="Becker E.A."/>
            <person name="Seitzer P.M."/>
            <person name="Tritt A."/>
            <person name="Larsen D."/>
            <person name="Krusor M."/>
            <person name="Yao A.I."/>
            <person name="Wu D."/>
            <person name="Madern D."/>
            <person name="Eisen J.A."/>
            <person name="Darling A.E."/>
            <person name="Facciotti M.T."/>
        </authorList>
    </citation>
    <scope>NUCLEOTIDE SEQUENCE [LARGE SCALE GENOMIC DNA]</scope>
    <source>
        <strain evidence="2">B3</strain>
        <strain evidence="4">DSM 18796 / CECT 7217 / JCM 14584 / KCTC 4019 / B3</strain>
    </source>
</reference>
<sequence>MPACRRRADAAGIMNDIKHDPRFCANSFHQIGEYVEQGREIGSSKVRTAVWYVNLPNRRYPVRTKSPADPYAYFREDGNREHLDPMLVPTKHTERGPGDRLSLSDPHPDTNYQTAKEPTNTLNCVCGVGHHTTTVRPIQGVEEMVAGYALRLSDVLDVLCEEGEAPPHDPDVLLDEVRAQKTDPQNHTPDQHRFINAMAEALQFDSDPDSDHEHEHEQ</sequence>
<evidence type="ECO:0000313" key="1">
    <source>
        <dbReference type="EMBL" id="ADJ14501.1"/>
    </source>
</evidence>
<organism evidence="1 3">
    <name type="scientific">Halalkalicoccus jeotgali (strain DSM 18796 / CECT 7217 / JCM 14584 / KCTC 4019 / B3)</name>
    <dbReference type="NCBI Taxonomy" id="795797"/>
    <lineage>
        <taxon>Archaea</taxon>
        <taxon>Methanobacteriati</taxon>
        <taxon>Methanobacteriota</taxon>
        <taxon>Stenosarchaea group</taxon>
        <taxon>Halobacteria</taxon>
        <taxon>Halobacteriales</taxon>
        <taxon>Halococcaceae</taxon>
        <taxon>Halalkalicoccus</taxon>
    </lineage>
</organism>
<dbReference type="KEGG" id="hje:HacjB3_05550"/>
<dbReference type="AlphaFoldDB" id="D8J9X9"/>
<dbReference type="EMBL" id="AOHV01000010">
    <property type="protein sequence ID" value="ELY40213.1"/>
    <property type="molecule type" value="Genomic_DNA"/>
</dbReference>
<gene>
    <name evidence="1" type="ordered locus">HacjB3_05550</name>
    <name evidence="2" type="ORF">C497_03915</name>
</gene>
<keyword evidence="4" id="KW-1185">Reference proteome</keyword>
<evidence type="ECO:0000313" key="4">
    <source>
        <dbReference type="Proteomes" id="UP000011645"/>
    </source>
</evidence>
<name>D8J9X9_HALJB</name>
<accession>D8J9X9</accession>
<dbReference type="Proteomes" id="UP000011645">
    <property type="component" value="Unassembled WGS sequence"/>
</dbReference>
<dbReference type="EMBL" id="CP002062">
    <property type="protein sequence ID" value="ADJ14501.1"/>
    <property type="molecule type" value="Genomic_DNA"/>
</dbReference>
<protein>
    <submittedName>
        <fullName evidence="1">Uncharacterized protein</fullName>
    </submittedName>
</protein>
<dbReference type="STRING" id="795797.HacjB3_05550"/>